<dbReference type="Gene3D" id="3.40.50.720">
    <property type="entry name" value="NAD(P)-binding Rossmann-like Domain"/>
    <property type="match status" value="1"/>
</dbReference>
<sequence length="251" mass="27341">MKVNERVIVVTGSTRGIGRAIAEACAKEGARVVISSRQKSAVRQTLQTFKKEGWQVCGITIDVSVKGDLEKLFQYAIETWGRIDVWINNAGLSGGFRPLQEMAQEEIRALVKVNLTAVLDACRIVIPYFITQGAGILINMNGKGGRGEPSPFLATYSATKAAITNLSKSLAQENRAYPISIHSVIPGMVATDFYKNMKTSPKLAANVQNLPYVLKAFGVPTDIVGRFFVKIAGQEPGKVTGKTYFILSGWR</sequence>
<dbReference type="PRINTS" id="PR00080">
    <property type="entry name" value="SDRFAMILY"/>
</dbReference>
<evidence type="ECO:0000313" key="1">
    <source>
        <dbReference type="EMBL" id="KKK63254.1"/>
    </source>
</evidence>
<feature type="non-terminal residue" evidence="1">
    <location>
        <position position="251"/>
    </location>
</feature>
<protein>
    <submittedName>
        <fullName evidence="1">Uncharacterized protein</fullName>
    </submittedName>
</protein>
<dbReference type="PANTHER" id="PTHR24314:SF21">
    <property type="entry name" value="CHLOROPHYLL(IDE) B REDUCTASE NYC1, CHLOROPLASTIC-RELATED"/>
    <property type="match status" value="1"/>
</dbReference>
<accession>A0A0F8Z9W8</accession>
<name>A0A0F8Z9W8_9ZZZZ</name>
<dbReference type="AlphaFoldDB" id="A0A0F8Z9W8"/>
<dbReference type="GO" id="GO:0010304">
    <property type="term" value="P:PSII associated light-harvesting complex II catabolic process"/>
    <property type="evidence" value="ECO:0007669"/>
    <property type="project" value="TreeGrafter"/>
</dbReference>
<gene>
    <name evidence="1" type="ORF">LCGC14_2996120</name>
</gene>
<proteinExistence type="predicted"/>
<dbReference type="CDD" id="cd05233">
    <property type="entry name" value="SDR_c"/>
    <property type="match status" value="1"/>
</dbReference>
<comment type="caution">
    <text evidence="1">The sequence shown here is derived from an EMBL/GenBank/DDBJ whole genome shotgun (WGS) entry which is preliminary data.</text>
</comment>
<dbReference type="InterPro" id="IPR020904">
    <property type="entry name" value="Sc_DH/Rdtase_CS"/>
</dbReference>
<reference evidence="1" key="1">
    <citation type="journal article" date="2015" name="Nature">
        <title>Complex archaea that bridge the gap between prokaryotes and eukaryotes.</title>
        <authorList>
            <person name="Spang A."/>
            <person name="Saw J.H."/>
            <person name="Jorgensen S.L."/>
            <person name="Zaremba-Niedzwiedzka K."/>
            <person name="Martijn J."/>
            <person name="Lind A.E."/>
            <person name="van Eijk R."/>
            <person name="Schleper C."/>
            <person name="Guy L."/>
            <person name="Ettema T.J."/>
        </authorList>
    </citation>
    <scope>NUCLEOTIDE SEQUENCE</scope>
</reference>
<dbReference type="PRINTS" id="PR00081">
    <property type="entry name" value="GDHRDH"/>
</dbReference>
<dbReference type="InterPro" id="IPR036291">
    <property type="entry name" value="NAD(P)-bd_dom_sf"/>
</dbReference>
<dbReference type="PROSITE" id="PS00061">
    <property type="entry name" value="ADH_SHORT"/>
    <property type="match status" value="1"/>
</dbReference>
<dbReference type="SUPFAM" id="SSF51735">
    <property type="entry name" value="NAD(P)-binding Rossmann-fold domains"/>
    <property type="match status" value="1"/>
</dbReference>
<dbReference type="GO" id="GO:0015996">
    <property type="term" value="P:chlorophyll catabolic process"/>
    <property type="evidence" value="ECO:0007669"/>
    <property type="project" value="TreeGrafter"/>
</dbReference>
<dbReference type="Pfam" id="PF00106">
    <property type="entry name" value="adh_short"/>
    <property type="match status" value="1"/>
</dbReference>
<dbReference type="EMBL" id="LAZR01061601">
    <property type="protein sequence ID" value="KKK63254.1"/>
    <property type="molecule type" value="Genomic_DNA"/>
</dbReference>
<dbReference type="GO" id="GO:0034256">
    <property type="term" value="F:chlorophyll(ide) b reductase activity"/>
    <property type="evidence" value="ECO:0007669"/>
    <property type="project" value="TreeGrafter"/>
</dbReference>
<dbReference type="InterPro" id="IPR052625">
    <property type="entry name" value="Chl_b_Red"/>
</dbReference>
<dbReference type="InterPro" id="IPR002347">
    <property type="entry name" value="SDR_fam"/>
</dbReference>
<organism evidence="1">
    <name type="scientific">marine sediment metagenome</name>
    <dbReference type="NCBI Taxonomy" id="412755"/>
    <lineage>
        <taxon>unclassified sequences</taxon>
        <taxon>metagenomes</taxon>
        <taxon>ecological metagenomes</taxon>
    </lineage>
</organism>
<dbReference type="PANTHER" id="PTHR24314">
    <property type="entry name" value="NON-SPECIFIC LIPID TRANSFER PROTEIN-RELATED"/>
    <property type="match status" value="1"/>
</dbReference>